<dbReference type="Proteomes" id="UP001170310">
    <property type="component" value="Unassembled WGS sequence"/>
</dbReference>
<protein>
    <submittedName>
        <fullName evidence="1">Uncharacterized protein</fullName>
    </submittedName>
</protein>
<organism evidence="1 2">
    <name type="scientific">Staphylococcus pasteuri_A</name>
    <dbReference type="NCBI Taxonomy" id="3062664"/>
    <lineage>
        <taxon>Bacteria</taxon>
        <taxon>Bacillati</taxon>
        <taxon>Bacillota</taxon>
        <taxon>Bacilli</taxon>
        <taxon>Bacillales</taxon>
        <taxon>Staphylococcaceae</taxon>
        <taxon>Staphylococcus</taxon>
    </lineage>
</organism>
<evidence type="ECO:0000313" key="2">
    <source>
        <dbReference type="Proteomes" id="UP001170310"/>
    </source>
</evidence>
<dbReference type="RefSeq" id="WP_303522532.1">
    <property type="nucleotide sequence ID" value="NZ_JAUOQO010000695.1"/>
</dbReference>
<evidence type="ECO:0000313" key="1">
    <source>
        <dbReference type="EMBL" id="MDO6575449.1"/>
    </source>
</evidence>
<gene>
    <name evidence="1" type="ORF">Q4528_15140</name>
</gene>
<keyword evidence="2" id="KW-1185">Reference proteome</keyword>
<sequence>ISFWFFKNGFKKADTIHSLSTYLNDWAIKMGNTGEKIVMPNAVNFKKFSTRANEVEIENIKKQYGKKEGEIWVVTTSRLVVK</sequence>
<comment type="caution">
    <text evidence="1">The sequence shown here is derived from an EMBL/GenBank/DDBJ whole genome shotgun (WGS) entry which is preliminary data.</text>
</comment>
<dbReference type="Gene3D" id="3.40.50.2000">
    <property type="entry name" value="Glycogen Phosphorylase B"/>
    <property type="match status" value="2"/>
</dbReference>
<dbReference type="AlphaFoldDB" id="A0AAW7YT27"/>
<feature type="non-terminal residue" evidence="1">
    <location>
        <position position="82"/>
    </location>
</feature>
<accession>A0AAW7YT27</accession>
<proteinExistence type="predicted"/>
<dbReference type="SUPFAM" id="SSF53756">
    <property type="entry name" value="UDP-Glycosyltransferase/glycogen phosphorylase"/>
    <property type="match status" value="1"/>
</dbReference>
<feature type="non-terminal residue" evidence="1">
    <location>
        <position position="1"/>
    </location>
</feature>
<reference evidence="1" key="1">
    <citation type="submission" date="2023-07" db="EMBL/GenBank/DDBJ databases">
        <title>Genome content predicts the carbon catabolic preferences of heterotrophic bacteria.</title>
        <authorList>
            <person name="Gralka M."/>
        </authorList>
    </citation>
    <scope>NUCLEOTIDE SEQUENCE</scope>
    <source>
        <strain evidence="1">E2R20</strain>
    </source>
</reference>
<name>A0AAW7YT27_9STAP</name>
<dbReference type="EMBL" id="JAUOQO010000695">
    <property type="protein sequence ID" value="MDO6575449.1"/>
    <property type="molecule type" value="Genomic_DNA"/>
</dbReference>